<evidence type="ECO:0000256" key="6">
    <source>
        <dbReference type="SAM" id="Phobius"/>
    </source>
</evidence>
<name>A0A813EH77_POLGL</name>
<dbReference type="InterPro" id="IPR051584">
    <property type="entry name" value="GPCR-associated_LMBR1"/>
</dbReference>
<evidence type="ECO:0000256" key="5">
    <source>
        <dbReference type="ARBA" id="ARBA00023136"/>
    </source>
</evidence>
<dbReference type="Proteomes" id="UP000654075">
    <property type="component" value="Unassembled WGS sequence"/>
</dbReference>
<sequence length="351" mass="38831">MTAAAALVACGSVFVFVACAVTLYHFAQKEVGWLSFSTSLLGFVLSFIIIALVPYDVSEALGRDDRDSGQEVLVGSGWELIYWATFLLCWILCPLLIEYEAAGDFTVLGKLRASLRRNIAWCAGYIVCGFLLLIWLSIGGGTHGSLGAWCIAASNAWGLLVSTVLMGYGLVAVPRHFWRLANPGQQLQNLYCAAVTMDEARLSTQFELQDVISEARAEIRSRSSQIWDPALERAFSILQMTLEECELMHLELSNGAPTPQSRLGCCGAPSRSGSVEDSSRVRIEYLAQLHRALKQAGLEARRAACRWEEMLRRCLSLEDIEEHLYPTALELAGSWNCCCVRQLCHWHGVRS</sequence>
<dbReference type="EMBL" id="CAJNNV010009098">
    <property type="protein sequence ID" value="CAE8596999.1"/>
    <property type="molecule type" value="Genomic_DNA"/>
</dbReference>
<keyword evidence="3 6" id="KW-0812">Transmembrane</keyword>
<feature type="transmembrane region" description="Helical" evidence="6">
    <location>
        <begin position="6"/>
        <end position="26"/>
    </location>
</feature>
<evidence type="ECO:0000256" key="2">
    <source>
        <dbReference type="ARBA" id="ARBA00010487"/>
    </source>
</evidence>
<proteinExistence type="inferred from homology"/>
<feature type="transmembrane region" description="Helical" evidence="6">
    <location>
        <begin position="118"/>
        <end position="140"/>
    </location>
</feature>
<accession>A0A813EH77</accession>
<dbReference type="PANTHER" id="PTHR21355">
    <property type="entry name" value="G-PROTEIN COUPLED RECEPTOR-ASSOCIATED PROTEIN LMBRD2"/>
    <property type="match status" value="1"/>
</dbReference>
<evidence type="ECO:0000256" key="4">
    <source>
        <dbReference type="ARBA" id="ARBA00022989"/>
    </source>
</evidence>
<dbReference type="AlphaFoldDB" id="A0A813EH77"/>
<dbReference type="OrthoDB" id="203099at2759"/>
<dbReference type="PANTHER" id="PTHR21355:SF0">
    <property type="entry name" value="G-PROTEIN COUPLED RECEPTOR-ASSOCIATED PROTEIN LMBRD2"/>
    <property type="match status" value="1"/>
</dbReference>
<comment type="caution">
    <text evidence="7">The sequence shown here is derived from an EMBL/GenBank/DDBJ whole genome shotgun (WGS) entry which is preliminary data.</text>
</comment>
<evidence type="ECO:0000313" key="7">
    <source>
        <dbReference type="EMBL" id="CAE8596999.1"/>
    </source>
</evidence>
<dbReference type="InterPro" id="IPR006876">
    <property type="entry name" value="LMBR1-like_membr_prot"/>
</dbReference>
<keyword evidence="8" id="KW-1185">Reference proteome</keyword>
<organism evidence="7 8">
    <name type="scientific">Polarella glacialis</name>
    <name type="common">Dinoflagellate</name>
    <dbReference type="NCBI Taxonomy" id="89957"/>
    <lineage>
        <taxon>Eukaryota</taxon>
        <taxon>Sar</taxon>
        <taxon>Alveolata</taxon>
        <taxon>Dinophyceae</taxon>
        <taxon>Suessiales</taxon>
        <taxon>Suessiaceae</taxon>
        <taxon>Polarella</taxon>
    </lineage>
</organism>
<protein>
    <submittedName>
        <fullName evidence="7">Uncharacterized protein</fullName>
    </submittedName>
</protein>
<evidence type="ECO:0000256" key="1">
    <source>
        <dbReference type="ARBA" id="ARBA00004141"/>
    </source>
</evidence>
<feature type="transmembrane region" description="Helical" evidence="6">
    <location>
        <begin position="33"/>
        <end position="55"/>
    </location>
</feature>
<feature type="transmembrane region" description="Helical" evidence="6">
    <location>
        <begin position="80"/>
        <end position="97"/>
    </location>
</feature>
<reference evidence="7" key="1">
    <citation type="submission" date="2021-02" db="EMBL/GenBank/DDBJ databases">
        <authorList>
            <person name="Dougan E. K."/>
            <person name="Rhodes N."/>
            <person name="Thang M."/>
            <person name="Chan C."/>
        </authorList>
    </citation>
    <scope>NUCLEOTIDE SEQUENCE</scope>
</reference>
<keyword evidence="5 6" id="KW-0472">Membrane</keyword>
<evidence type="ECO:0000256" key="3">
    <source>
        <dbReference type="ARBA" id="ARBA00022692"/>
    </source>
</evidence>
<comment type="subcellular location">
    <subcellularLocation>
        <location evidence="1">Membrane</location>
        <topology evidence="1">Multi-pass membrane protein</topology>
    </subcellularLocation>
</comment>
<dbReference type="Pfam" id="PF04791">
    <property type="entry name" value="LMBR1"/>
    <property type="match status" value="1"/>
</dbReference>
<gene>
    <name evidence="7" type="ORF">PGLA1383_LOCUS15454</name>
</gene>
<keyword evidence="4 6" id="KW-1133">Transmembrane helix</keyword>
<feature type="non-terminal residue" evidence="7">
    <location>
        <position position="351"/>
    </location>
</feature>
<evidence type="ECO:0000313" key="8">
    <source>
        <dbReference type="Proteomes" id="UP000654075"/>
    </source>
</evidence>
<comment type="similarity">
    <text evidence="2">Belongs to the LIMR family.</text>
</comment>
<feature type="transmembrane region" description="Helical" evidence="6">
    <location>
        <begin position="146"/>
        <end position="171"/>
    </location>
</feature>
<dbReference type="GO" id="GO:0016020">
    <property type="term" value="C:membrane"/>
    <property type="evidence" value="ECO:0007669"/>
    <property type="project" value="UniProtKB-SubCell"/>
</dbReference>